<dbReference type="EMBL" id="JABFCX010000003">
    <property type="protein sequence ID" value="NNU17399.1"/>
    <property type="molecule type" value="Genomic_DNA"/>
</dbReference>
<dbReference type="AlphaFoldDB" id="A0A7Y3RNK7"/>
<proteinExistence type="predicted"/>
<comment type="caution">
    <text evidence="1">The sequence shown here is derived from an EMBL/GenBank/DDBJ whole genome shotgun (WGS) entry which is preliminary data.</text>
</comment>
<dbReference type="InterPro" id="IPR036388">
    <property type="entry name" value="WH-like_DNA-bd_sf"/>
</dbReference>
<reference evidence="1 2" key="1">
    <citation type="submission" date="2020-05" db="EMBL/GenBank/DDBJ databases">
        <title>Parvularcula mediterraneae sp. nov., isolated from polypropylene straw from shallow seawater of the seashore of Laganas in Zakynthos island, Greece.</title>
        <authorList>
            <person name="Szabo I."/>
            <person name="Al-Omari J."/>
            <person name="Rado J."/>
            <person name="Szerdahelyi G.S."/>
        </authorList>
    </citation>
    <scope>NUCLEOTIDE SEQUENCE [LARGE SCALE GENOMIC DNA]</scope>
    <source>
        <strain evidence="1 2">ZS-1/3</strain>
    </source>
</reference>
<dbReference type="Gene3D" id="1.10.10.10">
    <property type="entry name" value="Winged helix-like DNA-binding domain superfamily/Winged helix DNA-binding domain"/>
    <property type="match status" value="1"/>
</dbReference>
<dbReference type="Proteomes" id="UP000536835">
    <property type="component" value="Unassembled WGS sequence"/>
</dbReference>
<accession>A0A7Y3RNK7</accession>
<dbReference type="InterPro" id="IPR036390">
    <property type="entry name" value="WH_DNA-bd_sf"/>
</dbReference>
<evidence type="ECO:0000313" key="2">
    <source>
        <dbReference type="Proteomes" id="UP000536835"/>
    </source>
</evidence>
<organism evidence="1 2">
    <name type="scientific">Parvularcula mediterranea</name>
    <dbReference type="NCBI Taxonomy" id="2732508"/>
    <lineage>
        <taxon>Bacteria</taxon>
        <taxon>Pseudomonadati</taxon>
        <taxon>Pseudomonadota</taxon>
        <taxon>Alphaproteobacteria</taxon>
        <taxon>Parvularculales</taxon>
        <taxon>Parvularculaceae</taxon>
        <taxon>Parvularcula</taxon>
    </lineage>
</organism>
<evidence type="ECO:0000313" key="1">
    <source>
        <dbReference type="EMBL" id="NNU17399.1"/>
    </source>
</evidence>
<gene>
    <name evidence="1" type="ORF">HK107_13790</name>
</gene>
<sequence>MSLTAIADSPRALPERAKLTRNDRMVLDSLRGFGRPMKAFDLLESLRHEGINAPMTVYRALSRLAEKGKVRKIESLNAFYAIPPEAEDASGAFLLCQTCGSVEFQKVDAGWVESLLPDRPILDASIELKVVCSPGCRKH</sequence>
<name>A0A7Y3RNK7_9PROT</name>
<dbReference type="RefSeq" id="WP_173200785.1">
    <property type="nucleotide sequence ID" value="NZ_JABFCX010000003.1"/>
</dbReference>
<keyword evidence="2" id="KW-1185">Reference proteome</keyword>
<protein>
    <submittedName>
        <fullName evidence="1">Transcriptional repressor</fullName>
    </submittedName>
</protein>
<dbReference type="SUPFAM" id="SSF46785">
    <property type="entry name" value="Winged helix' DNA-binding domain"/>
    <property type="match status" value="1"/>
</dbReference>